<name>A0ABY7DLC5_MYAAR</name>
<organism evidence="1 2">
    <name type="scientific">Mya arenaria</name>
    <name type="common">Soft-shell clam</name>
    <dbReference type="NCBI Taxonomy" id="6604"/>
    <lineage>
        <taxon>Eukaryota</taxon>
        <taxon>Metazoa</taxon>
        <taxon>Spiralia</taxon>
        <taxon>Lophotrochozoa</taxon>
        <taxon>Mollusca</taxon>
        <taxon>Bivalvia</taxon>
        <taxon>Autobranchia</taxon>
        <taxon>Heteroconchia</taxon>
        <taxon>Euheterodonta</taxon>
        <taxon>Imparidentia</taxon>
        <taxon>Neoheterodontei</taxon>
        <taxon>Myida</taxon>
        <taxon>Myoidea</taxon>
        <taxon>Myidae</taxon>
        <taxon>Mya</taxon>
    </lineage>
</organism>
<reference evidence="1" key="1">
    <citation type="submission" date="2022-11" db="EMBL/GenBank/DDBJ databases">
        <title>Centuries of genome instability and evolution in soft-shell clam transmissible cancer (bioRxiv).</title>
        <authorList>
            <person name="Hart S.F.M."/>
            <person name="Yonemitsu M.A."/>
            <person name="Giersch R.M."/>
            <person name="Beal B.F."/>
            <person name="Arriagada G."/>
            <person name="Davis B.W."/>
            <person name="Ostrander E.A."/>
            <person name="Goff S.P."/>
            <person name="Metzger M.J."/>
        </authorList>
    </citation>
    <scope>NUCLEOTIDE SEQUENCE</scope>
    <source>
        <strain evidence="1">MELC-2E11</strain>
        <tissue evidence="1">Siphon/mantle</tissue>
    </source>
</reference>
<sequence>MRSEQMGRGMYALPNRPSKFVANARIGPSKTLNNLEIARSSPRDTDKQQTAVVMSSPSQPQYSVQHEEIVKILSEGWSRVNHELEKSSHKEDFKAFDLEKFWGDRLYAQATGSPS</sequence>
<protein>
    <submittedName>
        <fullName evidence="1">Uncharacterized protein</fullName>
    </submittedName>
</protein>
<dbReference type="EMBL" id="CP111013">
    <property type="protein sequence ID" value="WAQ97401.1"/>
    <property type="molecule type" value="Genomic_DNA"/>
</dbReference>
<proteinExistence type="predicted"/>
<keyword evidence="2" id="KW-1185">Reference proteome</keyword>
<dbReference type="Proteomes" id="UP001164746">
    <property type="component" value="Chromosome 2"/>
</dbReference>
<evidence type="ECO:0000313" key="2">
    <source>
        <dbReference type="Proteomes" id="UP001164746"/>
    </source>
</evidence>
<gene>
    <name evidence="1" type="ORF">MAR_030091</name>
</gene>
<accession>A0ABY7DLC5</accession>
<evidence type="ECO:0000313" key="1">
    <source>
        <dbReference type="EMBL" id="WAQ97401.1"/>
    </source>
</evidence>